<dbReference type="PANTHER" id="PTHR41523:SF7">
    <property type="entry name" value="HISTIDINE KINASE"/>
    <property type="match status" value="1"/>
</dbReference>
<dbReference type="InterPro" id="IPR036890">
    <property type="entry name" value="HATPase_C_sf"/>
</dbReference>
<evidence type="ECO:0000256" key="5">
    <source>
        <dbReference type="ARBA" id="ARBA00022553"/>
    </source>
</evidence>
<evidence type="ECO:0000256" key="13">
    <source>
        <dbReference type="ARBA" id="ARBA00022840"/>
    </source>
</evidence>
<dbReference type="EMBL" id="BPQP01000020">
    <property type="protein sequence ID" value="GJD94258.1"/>
    <property type="molecule type" value="Genomic_DNA"/>
</dbReference>
<name>A0ABQ4RVR9_9HYPH</name>
<keyword evidence="8" id="KW-0288">FMN</keyword>
<evidence type="ECO:0000313" key="19">
    <source>
        <dbReference type="EMBL" id="GJD94258.1"/>
    </source>
</evidence>
<evidence type="ECO:0000256" key="16">
    <source>
        <dbReference type="ARBA" id="ARBA00023170"/>
    </source>
</evidence>
<keyword evidence="11" id="KW-0547">Nucleotide-binding</keyword>
<keyword evidence="4" id="KW-0600">Photoreceptor protein</keyword>
<dbReference type="NCBIfam" id="TIGR00229">
    <property type="entry name" value="sensory_box"/>
    <property type="match status" value="3"/>
</dbReference>
<gene>
    <name evidence="19" type="ORF">OCOJLMKI_1460</name>
</gene>
<dbReference type="PROSITE" id="PS50112">
    <property type="entry name" value="PAS"/>
    <property type="match status" value="2"/>
</dbReference>
<evidence type="ECO:0000256" key="10">
    <source>
        <dbReference type="ARBA" id="ARBA00022737"/>
    </source>
</evidence>
<keyword evidence="16" id="KW-0675">Receptor</keyword>
<evidence type="ECO:0000256" key="6">
    <source>
        <dbReference type="ARBA" id="ARBA00022606"/>
    </source>
</evidence>
<dbReference type="Proteomes" id="UP001055125">
    <property type="component" value="Unassembled WGS sequence"/>
</dbReference>
<keyword evidence="7" id="KW-0285">Flavoprotein</keyword>
<evidence type="ECO:0000256" key="7">
    <source>
        <dbReference type="ARBA" id="ARBA00022630"/>
    </source>
</evidence>
<protein>
    <recommendedName>
        <fullName evidence="3">Blue-light-activated histidine kinase</fullName>
        <ecNumber evidence="2">2.7.13.3</ecNumber>
    </recommendedName>
</protein>
<evidence type="ECO:0000256" key="3">
    <source>
        <dbReference type="ARBA" id="ARBA00021740"/>
    </source>
</evidence>
<dbReference type="SMART" id="SM00091">
    <property type="entry name" value="PAS"/>
    <property type="match status" value="3"/>
</dbReference>
<dbReference type="EC" id="2.7.13.3" evidence="2"/>
<evidence type="ECO:0000256" key="8">
    <source>
        <dbReference type="ARBA" id="ARBA00022643"/>
    </source>
</evidence>
<dbReference type="CDD" id="cd00130">
    <property type="entry name" value="PAS"/>
    <property type="match status" value="2"/>
</dbReference>
<feature type="domain" description="PAC" evidence="18">
    <location>
        <begin position="1"/>
        <end position="19"/>
    </location>
</feature>
<dbReference type="Pfam" id="PF13426">
    <property type="entry name" value="PAS_9"/>
    <property type="match status" value="2"/>
</dbReference>
<proteinExistence type="predicted"/>
<organism evidence="19 20">
    <name type="scientific">Methylobacterium iners</name>
    <dbReference type="NCBI Taxonomy" id="418707"/>
    <lineage>
        <taxon>Bacteria</taxon>
        <taxon>Pseudomonadati</taxon>
        <taxon>Pseudomonadota</taxon>
        <taxon>Alphaproteobacteria</taxon>
        <taxon>Hyphomicrobiales</taxon>
        <taxon>Methylobacteriaceae</taxon>
        <taxon>Methylobacterium</taxon>
    </lineage>
</organism>
<feature type="domain" description="PAS" evidence="17">
    <location>
        <begin position="278"/>
        <end position="320"/>
    </location>
</feature>
<accession>A0ABQ4RVR9</accession>
<dbReference type="InterPro" id="IPR011102">
    <property type="entry name" value="Sig_transdc_His_kinase_HWE"/>
</dbReference>
<evidence type="ECO:0000256" key="2">
    <source>
        <dbReference type="ARBA" id="ARBA00012438"/>
    </source>
</evidence>
<feature type="domain" description="PAC" evidence="18">
    <location>
        <begin position="353"/>
        <end position="405"/>
    </location>
</feature>
<comment type="caution">
    <text evidence="19">The sequence shown here is derived from an EMBL/GenBank/DDBJ whole genome shotgun (WGS) entry which is preliminary data.</text>
</comment>
<dbReference type="SUPFAM" id="SSF55785">
    <property type="entry name" value="PYP-like sensor domain (PAS domain)"/>
    <property type="match status" value="4"/>
</dbReference>
<dbReference type="InterPro" id="IPR000014">
    <property type="entry name" value="PAS"/>
</dbReference>
<evidence type="ECO:0000256" key="11">
    <source>
        <dbReference type="ARBA" id="ARBA00022741"/>
    </source>
</evidence>
<dbReference type="InterPro" id="IPR035965">
    <property type="entry name" value="PAS-like_dom_sf"/>
</dbReference>
<evidence type="ECO:0000256" key="4">
    <source>
        <dbReference type="ARBA" id="ARBA00022543"/>
    </source>
</evidence>
<evidence type="ECO:0000256" key="14">
    <source>
        <dbReference type="ARBA" id="ARBA00022991"/>
    </source>
</evidence>
<dbReference type="SMART" id="SM00911">
    <property type="entry name" value="HWE_HK"/>
    <property type="match status" value="1"/>
</dbReference>
<dbReference type="PROSITE" id="PS50113">
    <property type="entry name" value="PAC"/>
    <property type="match status" value="4"/>
</dbReference>
<dbReference type="Gene3D" id="3.30.450.20">
    <property type="entry name" value="PAS domain"/>
    <property type="match status" value="4"/>
</dbReference>
<sequence length="729" mass="79504">MGIALDIHERKQAEEASARLAAIVSSSTDAIISFDPEGGRIQTWNEGAETLFGYTRGEVIGAPVDLLLPQDGLAALENQTGVFDLVKANGKAEVESVRRSKDGRLLDVSITATWITAPDGRALGVAGIFRDITARKQTERALAAERARLDAIFKTVPVGIVIAEAPSGRILDGNPQVETIFRHPVLPSPDMASYKEWVAFHPDGRQVEGHEYPLSRALTSGEVTAGDEYLYQRGDGTYAWVRITGAPIRNAEGQITGGLVAIVDIDKEKRAEEAARQGEARFRKLIEASPIGIAIGDLEGGYSYGNPAIQRLLGYSADEFAQGKVPWRGMTPPEWTGKDDEAVHQLTTLGVAEQFEKEYIAKDGRRVPILIGASMVKRVGASGEDAAAYVVDLTALKQAEADLRDREALLSGIFQSAGLYTGVVELLGDDVLYVMANARNAGLFGRSVTEMQGTRLSELGTNPEAVAHWLGFMRECYAKPEPTVLEYPFERDGVVHHYLGTYTPLPRGSSNRPRLALVSLDISERKRLEEQQVLVTRELHHRVKNTLAIVQALVSSTARYATTIAEFQQSVMDRIASLAKTHTLLIDDQWGGAALRDILLAELSPYDDEIGHRVRLEGPDLHLPSEAALAISMAAHELTTNAAKYGAFSLPTGHVHVAWTLDRATSGERLLTLIWEEHDGPLVQEPTRKGFGSVLLQRVLGRQLGGQVEVTYAEEGVRVRLTALMPQTH</sequence>
<feature type="domain" description="PAC" evidence="18">
    <location>
        <begin position="90"/>
        <end position="144"/>
    </location>
</feature>
<keyword evidence="14" id="KW-0157">Chromophore</keyword>
<feature type="domain" description="PAC" evidence="18">
    <location>
        <begin position="225"/>
        <end position="277"/>
    </location>
</feature>
<evidence type="ECO:0000259" key="17">
    <source>
        <dbReference type="PROSITE" id="PS50112"/>
    </source>
</evidence>
<dbReference type="SMART" id="SM00086">
    <property type="entry name" value="PAC"/>
    <property type="match status" value="3"/>
</dbReference>
<keyword evidence="13" id="KW-0067">ATP-binding</keyword>
<evidence type="ECO:0000256" key="15">
    <source>
        <dbReference type="ARBA" id="ARBA00023026"/>
    </source>
</evidence>
<keyword evidence="5" id="KW-0597">Phosphoprotein</keyword>
<keyword evidence="15" id="KW-0843">Virulence</keyword>
<evidence type="ECO:0000313" key="20">
    <source>
        <dbReference type="Proteomes" id="UP001055125"/>
    </source>
</evidence>
<keyword evidence="20" id="KW-1185">Reference proteome</keyword>
<evidence type="ECO:0000256" key="9">
    <source>
        <dbReference type="ARBA" id="ARBA00022679"/>
    </source>
</evidence>
<evidence type="ECO:0000256" key="1">
    <source>
        <dbReference type="ARBA" id="ARBA00000085"/>
    </source>
</evidence>
<keyword evidence="10" id="KW-0677">Repeat</keyword>
<dbReference type="Pfam" id="PF13188">
    <property type="entry name" value="PAS_8"/>
    <property type="match status" value="1"/>
</dbReference>
<feature type="domain" description="PAS" evidence="17">
    <location>
        <begin position="16"/>
        <end position="71"/>
    </location>
</feature>
<dbReference type="InterPro" id="IPR000700">
    <property type="entry name" value="PAS-assoc_C"/>
</dbReference>
<reference evidence="19" key="1">
    <citation type="journal article" date="2021" name="Front. Microbiol.">
        <title>Comprehensive Comparative Genomics and Phenotyping of Methylobacterium Species.</title>
        <authorList>
            <person name="Alessa O."/>
            <person name="Ogura Y."/>
            <person name="Fujitani Y."/>
            <person name="Takami H."/>
            <person name="Hayashi T."/>
            <person name="Sahin N."/>
            <person name="Tani A."/>
        </authorList>
    </citation>
    <scope>NUCLEOTIDE SEQUENCE</scope>
    <source>
        <strain evidence="19">DSM 19015</strain>
    </source>
</reference>
<evidence type="ECO:0000256" key="12">
    <source>
        <dbReference type="ARBA" id="ARBA00022777"/>
    </source>
</evidence>
<keyword evidence="12" id="KW-0418">Kinase</keyword>
<dbReference type="Gene3D" id="3.30.565.10">
    <property type="entry name" value="Histidine kinase-like ATPase, C-terminal domain"/>
    <property type="match status" value="1"/>
</dbReference>
<keyword evidence="6" id="KW-0716">Sensory transduction</keyword>
<dbReference type="Pfam" id="PF07536">
    <property type="entry name" value="HWE_HK"/>
    <property type="match status" value="1"/>
</dbReference>
<dbReference type="InterPro" id="IPR001610">
    <property type="entry name" value="PAC"/>
</dbReference>
<keyword evidence="9" id="KW-0808">Transferase</keyword>
<dbReference type="PANTHER" id="PTHR41523">
    <property type="entry name" value="TWO-COMPONENT SYSTEM SENSOR PROTEIN"/>
    <property type="match status" value="1"/>
</dbReference>
<comment type="catalytic activity">
    <reaction evidence="1">
        <text>ATP + protein L-histidine = ADP + protein N-phospho-L-histidine.</text>
        <dbReference type="EC" id="2.7.13.3"/>
    </reaction>
</comment>
<reference evidence="19" key="2">
    <citation type="submission" date="2021-08" db="EMBL/GenBank/DDBJ databases">
        <authorList>
            <person name="Tani A."/>
            <person name="Ola A."/>
            <person name="Ogura Y."/>
            <person name="Katsura K."/>
            <person name="Hayashi T."/>
        </authorList>
    </citation>
    <scope>NUCLEOTIDE SEQUENCE</scope>
    <source>
        <strain evidence="19">DSM 19015</strain>
    </source>
</reference>
<evidence type="ECO:0000259" key="18">
    <source>
        <dbReference type="PROSITE" id="PS50113"/>
    </source>
</evidence>